<dbReference type="Pfam" id="PF25994">
    <property type="entry name" value="HH_AprE"/>
    <property type="match status" value="1"/>
</dbReference>
<comment type="caution">
    <text evidence="9">Lacks conserved residue(s) required for the propagation of feature annotation.</text>
</comment>
<dbReference type="EMBL" id="FQZQ01000023">
    <property type="protein sequence ID" value="SHK24792.1"/>
    <property type="molecule type" value="Genomic_DNA"/>
</dbReference>
<evidence type="ECO:0000256" key="4">
    <source>
        <dbReference type="ARBA" id="ARBA00022475"/>
    </source>
</evidence>
<dbReference type="InterPro" id="IPR058781">
    <property type="entry name" value="HH_AprE-like"/>
</dbReference>
<keyword evidence="6 9" id="KW-0812">Transmembrane</keyword>
<keyword evidence="8 9" id="KW-0472">Membrane</keyword>
<evidence type="ECO:0000259" key="12">
    <source>
        <dbReference type="Pfam" id="PF26002"/>
    </source>
</evidence>
<evidence type="ECO:0000256" key="1">
    <source>
        <dbReference type="ARBA" id="ARBA00004377"/>
    </source>
</evidence>
<evidence type="ECO:0000256" key="2">
    <source>
        <dbReference type="ARBA" id="ARBA00009477"/>
    </source>
</evidence>
<evidence type="ECO:0000256" key="9">
    <source>
        <dbReference type="RuleBase" id="RU365093"/>
    </source>
</evidence>
<evidence type="ECO:0000256" key="7">
    <source>
        <dbReference type="ARBA" id="ARBA00022989"/>
    </source>
</evidence>
<accession>A0A1M6QWZ2</accession>
<feature type="transmembrane region" description="Helical" evidence="9">
    <location>
        <begin position="82"/>
        <end position="101"/>
    </location>
</feature>
<dbReference type="Gene3D" id="2.40.50.100">
    <property type="match status" value="1"/>
</dbReference>
<sequence length="503" mass="55110">MSIIESIKADLARVSESLSALAQDVVESSGADGMISASSSAVLAGGVIAVAVVLVLLHVLFRRSPQQMPNMPLHLQTRGPRWMGYVVAIIFFGFLGSWAWYAPLSSAAVAPGVVSPDGSRKTVQHLEGGIIRRIHVREGQHVTAGSTLITLEDVRALARLDELRERMIFLLATESRFLAELDELEAVVFAIPDDLQQAAAAQVEIAQRGQQQLFESRREMRSARVRILAKRIDQLNEEITGLNEVIEAQDQQLALVAQELEATKQLYEQGLQRLSPYLALQRQEADLKAERASNRAAIARIGQQIGETELQLSAIGLQSREEAIEELSRVRSELATIRSQIPERSDALLRTTVTAPIAGQVLSIQVTTEAGGILRPGGDILDIVPDDAALIIDARVRPQDIDKVYAGMSAQVILTAYAQRNLPRIFGSVQSVSADRFVDERTGEPYFLAKIFVDNQDVDALGQSIELMAGMPADVMILTGEGTFFDFIFKPFSDSIRASFRED</sequence>
<reference evidence="14" key="1">
    <citation type="submission" date="2016-11" db="EMBL/GenBank/DDBJ databases">
        <authorList>
            <person name="Varghese N."/>
            <person name="Submissions S."/>
        </authorList>
    </citation>
    <scope>NUCLEOTIDE SEQUENCE [LARGE SCALE GENOMIC DNA]</scope>
    <source>
        <strain evidence="14">DSM 100564</strain>
    </source>
</reference>
<evidence type="ECO:0000259" key="11">
    <source>
        <dbReference type="Pfam" id="PF25994"/>
    </source>
</evidence>
<keyword evidence="3 9" id="KW-0813">Transport</keyword>
<dbReference type="Pfam" id="PF26002">
    <property type="entry name" value="Beta-barrel_AprE"/>
    <property type="match status" value="1"/>
</dbReference>
<dbReference type="InterPro" id="IPR050739">
    <property type="entry name" value="MFP"/>
</dbReference>
<feature type="coiled-coil region" evidence="10">
    <location>
        <begin position="225"/>
        <end position="252"/>
    </location>
</feature>
<dbReference type="PRINTS" id="PR01490">
    <property type="entry name" value="RTXTOXIND"/>
</dbReference>
<dbReference type="PANTHER" id="PTHR30386:SF17">
    <property type="entry name" value="ALKALINE PROTEASE SECRETION PROTEIN APRE"/>
    <property type="match status" value="1"/>
</dbReference>
<dbReference type="Gene3D" id="2.40.30.170">
    <property type="match status" value="1"/>
</dbReference>
<evidence type="ECO:0000313" key="14">
    <source>
        <dbReference type="Proteomes" id="UP000183982"/>
    </source>
</evidence>
<keyword evidence="5 9" id="KW-0997">Cell inner membrane</keyword>
<dbReference type="AlphaFoldDB" id="A0A1M6QWZ2"/>
<protein>
    <recommendedName>
        <fullName evidence="9">Membrane fusion protein (MFP) family protein</fullName>
    </recommendedName>
</protein>
<dbReference type="NCBIfam" id="TIGR01843">
    <property type="entry name" value="type_I_hlyD"/>
    <property type="match status" value="1"/>
</dbReference>
<dbReference type="STRING" id="1470563.SAMN05444000_12349"/>
<comment type="similarity">
    <text evidence="2 9">Belongs to the membrane fusion protein (MFP) (TC 8.A.1) family.</text>
</comment>
<feature type="transmembrane region" description="Helical" evidence="9">
    <location>
        <begin position="41"/>
        <end position="61"/>
    </location>
</feature>
<evidence type="ECO:0000256" key="5">
    <source>
        <dbReference type="ARBA" id="ARBA00022519"/>
    </source>
</evidence>
<evidence type="ECO:0000256" key="8">
    <source>
        <dbReference type="ARBA" id="ARBA00023136"/>
    </source>
</evidence>
<keyword evidence="4 9" id="KW-1003">Cell membrane</keyword>
<dbReference type="InterPro" id="IPR058982">
    <property type="entry name" value="Beta-barrel_AprE"/>
</dbReference>
<evidence type="ECO:0000256" key="6">
    <source>
        <dbReference type="ARBA" id="ARBA00022692"/>
    </source>
</evidence>
<keyword evidence="10" id="KW-0175">Coiled coil</keyword>
<dbReference type="InterPro" id="IPR010129">
    <property type="entry name" value="T1SS_HlyD"/>
</dbReference>
<evidence type="ECO:0000313" key="13">
    <source>
        <dbReference type="EMBL" id="SHK24792.1"/>
    </source>
</evidence>
<keyword evidence="14" id="KW-1185">Reference proteome</keyword>
<organism evidence="13 14">
    <name type="scientific">Shimia gijangensis</name>
    <dbReference type="NCBI Taxonomy" id="1470563"/>
    <lineage>
        <taxon>Bacteria</taxon>
        <taxon>Pseudomonadati</taxon>
        <taxon>Pseudomonadota</taxon>
        <taxon>Alphaproteobacteria</taxon>
        <taxon>Rhodobacterales</taxon>
        <taxon>Roseobacteraceae</taxon>
    </lineage>
</organism>
<proteinExistence type="inferred from homology"/>
<dbReference type="OrthoDB" id="9810980at2"/>
<evidence type="ECO:0000256" key="10">
    <source>
        <dbReference type="SAM" id="Coils"/>
    </source>
</evidence>
<dbReference type="GO" id="GO:0015031">
    <property type="term" value="P:protein transport"/>
    <property type="evidence" value="ECO:0007669"/>
    <property type="project" value="InterPro"/>
</dbReference>
<dbReference type="PANTHER" id="PTHR30386">
    <property type="entry name" value="MEMBRANE FUSION SUBUNIT OF EMRAB-TOLC MULTIDRUG EFFLUX PUMP"/>
    <property type="match status" value="1"/>
</dbReference>
<gene>
    <name evidence="13" type="ORF">SAMN05444000_12349</name>
</gene>
<feature type="domain" description="AprE-like long alpha-helical hairpin" evidence="11">
    <location>
        <begin position="157"/>
        <end position="346"/>
    </location>
</feature>
<dbReference type="RefSeq" id="WP_083599378.1">
    <property type="nucleotide sequence ID" value="NZ_FQZQ01000023.1"/>
</dbReference>
<keyword evidence="7 9" id="KW-1133">Transmembrane helix</keyword>
<comment type="subcellular location">
    <subcellularLocation>
        <location evidence="1 9">Cell inner membrane</location>
        <topology evidence="1 9">Single-pass membrane protein</topology>
    </subcellularLocation>
</comment>
<name>A0A1M6QWZ2_9RHOB</name>
<dbReference type="GO" id="GO:0005886">
    <property type="term" value="C:plasma membrane"/>
    <property type="evidence" value="ECO:0007669"/>
    <property type="project" value="UniProtKB-SubCell"/>
</dbReference>
<evidence type="ECO:0000256" key="3">
    <source>
        <dbReference type="ARBA" id="ARBA00022448"/>
    </source>
</evidence>
<dbReference type="Proteomes" id="UP000183982">
    <property type="component" value="Unassembled WGS sequence"/>
</dbReference>
<feature type="domain" description="AprE-like beta-barrel" evidence="12">
    <location>
        <begin position="390"/>
        <end position="480"/>
    </location>
</feature>